<protein>
    <recommendedName>
        <fullName evidence="4">DUF4760 domain-containing protein</fullName>
    </recommendedName>
</protein>
<dbReference type="OrthoDB" id="88903at2"/>
<dbReference type="EMBL" id="CP016545">
    <property type="protein sequence ID" value="ANU06569.1"/>
    <property type="molecule type" value="Genomic_DNA"/>
</dbReference>
<evidence type="ECO:0000313" key="2">
    <source>
        <dbReference type="EMBL" id="ANU06569.1"/>
    </source>
</evidence>
<evidence type="ECO:0000313" key="3">
    <source>
        <dbReference type="Proteomes" id="UP000092698"/>
    </source>
</evidence>
<proteinExistence type="predicted"/>
<keyword evidence="1" id="KW-1133">Transmembrane helix</keyword>
<dbReference type="Proteomes" id="UP000092698">
    <property type="component" value="Chromosome"/>
</dbReference>
<keyword evidence="1" id="KW-0812">Transmembrane</keyword>
<evidence type="ECO:0008006" key="4">
    <source>
        <dbReference type="Google" id="ProtNLM"/>
    </source>
</evidence>
<keyword evidence="3" id="KW-1185">Reference proteome</keyword>
<gene>
    <name evidence="2" type="ORF">A6F65_00242</name>
</gene>
<evidence type="ECO:0000256" key="1">
    <source>
        <dbReference type="SAM" id="Phobius"/>
    </source>
</evidence>
<dbReference type="KEGG" id="anh:A6F65_00242"/>
<dbReference type="AlphaFoldDB" id="A0A1C7D545"/>
<name>A0A1C7D545_9SPHN</name>
<keyword evidence="1" id="KW-0472">Membrane</keyword>
<reference evidence="2 3" key="1">
    <citation type="submission" date="2016-07" db="EMBL/GenBank/DDBJ databases">
        <title>Complete genome sequence of Altererythrobacter namhicola JCM 16345T, containing esterase-encoding genes.</title>
        <authorList>
            <person name="Cheng H."/>
            <person name="Wu Y.-H."/>
            <person name="Jian S.-L."/>
            <person name="Huo Y.-Y."/>
            <person name="Wang C.-S."/>
            <person name="Xu X.-W."/>
        </authorList>
    </citation>
    <scope>NUCLEOTIDE SEQUENCE [LARGE SCALE GENOMIC DNA]</scope>
    <source>
        <strain evidence="2 3">JCM 16345</strain>
    </source>
</reference>
<accession>A0A1C7D545</accession>
<dbReference type="RefSeq" id="WP_067784920.1">
    <property type="nucleotide sequence ID" value="NZ_CP016545.1"/>
</dbReference>
<sequence>MGSFLEIMGNADTLSAVAAGSVGALIGLIGVVWVAKSNSAAQTELNIWNTTLDLQKEFNSRAMQDDRRTAMDAILRYPKIKLEVGEEKKFKSLSRDDLDAIWSVADFYYRLSLLARKNRVKKDYIPRAFGQTFVWYMTAYFDDYEDGPAEEIAKELRWLKSQIIGEYSNTEERAALDRWASAAIVKAAETDR</sequence>
<dbReference type="STRING" id="645517.A6F65_00242"/>
<organism evidence="2 3">
    <name type="scientific">Paraurantiacibacter namhicola</name>
    <dbReference type="NCBI Taxonomy" id="645517"/>
    <lineage>
        <taxon>Bacteria</taxon>
        <taxon>Pseudomonadati</taxon>
        <taxon>Pseudomonadota</taxon>
        <taxon>Alphaproteobacteria</taxon>
        <taxon>Sphingomonadales</taxon>
        <taxon>Erythrobacteraceae</taxon>
        <taxon>Paraurantiacibacter</taxon>
    </lineage>
</organism>
<feature type="transmembrane region" description="Helical" evidence="1">
    <location>
        <begin position="14"/>
        <end position="35"/>
    </location>
</feature>